<evidence type="ECO:0000256" key="1">
    <source>
        <dbReference type="ARBA" id="ARBA00023002"/>
    </source>
</evidence>
<organism evidence="3 4">
    <name type="scientific">Novosphingobium anseongense</name>
    <dbReference type="NCBI Taxonomy" id="3133436"/>
    <lineage>
        <taxon>Bacteria</taxon>
        <taxon>Pseudomonadati</taxon>
        <taxon>Pseudomonadota</taxon>
        <taxon>Alphaproteobacteria</taxon>
        <taxon>Sphingomonadales</taxon>
        <taxon>Sphingomonadaceae</taxon>
        <taxon>Novosphingobium</taxon>
    </lineage>
</organism>
<dbReference type="PANTHER" id="PTHR14239:SF0">
    <property type="entry name" value="F420-DEPENDENT NADP REDUCTASE"/>
    <property type="match status" value="1"/>
</dbReference>
<dbReference type="InterPro" id="IPR051267">
    <property type="entry name" value="STEAP_metalloreductase"/>
</dbReference>
<protein>
    <submittedName>
        <fullName evidence="3">NADPH-dependent F420 reductase</fullName>
    </submittedName>
</protein>
<keyword evidence="4" id="KW-1185">Reference proteome</keyword>
<dbReference type="Gene3D" id="3.40.50.720">
    <property type="entry name" value="NAD(P)-binding Rossmann-like Domain"/>
    <property type="match status" value="1"/>
</dbReference>
<evidence type="ECO:0000259" key="2">
    <source>
        <dbReference type="Pfam" id="PF03807"/>
    </source>
</evidence>
<comment type="caution">
    <text evidence="3">The sequence shown here is derived from an EMBL/GenBank/DDBJ whole genome shotgun (WGS) entry which is preliminary data.</text>
</comment>
<dbReference type="InterPro" id="IPR028939">
    <property type="entry name" value="P5C_Rdtase_cat_N"/>
</dbReference>
<reference evidence="3 4" key="1">
    <citation type="submission" date="2024-03" db="EMBL/GenBank/DDBJ databases">
        <authorList>
            <person name="Jo J.-H."/>
        </authorList>
    </citation>
    <scope>NUCLEOTIDE SEQUENCE [LARGE SCALE GENOMIC DNA]</scope>
    <source>
        <strain evidence="3 4">PS1R-30</strain>
    </source>
</reference>
<accession>A0ABU8RTM5</accession>
<dbReference type="Proteomes" id="UP001361239">
    <property type="component" value="Unassembled WGS sequence"/>
</dbReference>
<dbReference type="NCBIfam" id="TIGR01915">
    <property type="entry name" value="npdG"/>
    <property type="match status" value="1"/>
</dbReference>
<dbReference type="InterPro" id="IPR010185">
    <property type="entry name" value="NpdG"/>
</dbReference>
<dbReference type="Pfam" id="PF03807">
    <property type="entry name" value="F420_oxidored"/>
    <property type="match status" value="1"/>
</dbReference>
<dbReference type="SUPFAM" id="SSF51735">
    <property type="entry name" value="NAD(P)-binding Rossmann-fold domains"/>
    <property type="match status" value="1"/>
</dbReference>
<feature type="domain" description="Pyrroline-5-carboxylate reductase catalytic N-terminal" evidence="2">
    <location>
        <begin position="3"/>
        <end position="95"/>
    </location>
</feature>
<dbReference type="RefSeq" id="WP_339586258.1">
    <property type="nucleotide sequence ID" value="NZ_JBBHJZ010000001.1"/>
</dbReference>
<keyword evidence="1" id="KW-0560">Oxidoreductase</keyword>
<sequence>MATIAVIGGTGHLGKGIARRLAKAGHDVTIGSRAADKAEGIAAEMGLGTKGASNDDAAQGKDVVIVTVPYENQEATLKQIKDKVGSAIVVDTTVPLVPPKVMRVQLPAAGSAAAEAREHLGPGVRFVTAFHNVAAHILDTDAKVDCDVLVFSDDIEARNTVVGLVNDMDLRGLSGGALVNSAAAEAITSLLIYMNKTYKADGAGIRFTGLTTAPALP</sequence>
<dbReference type="PANTHER" id="PTHR14239">
    <property type="entry name" value="DUDULIN-RELATED"/>
    <property type="match status" value="1"/>
</dbReference>
<gene>
    <name evidence="3" type="primary">npdG</name>
    <name evidence="3" type="ORF">WG901_06835</name>
</gene>
<name>A0ABU8RTM5_9SPHN</name>
<dbReference type="EMBL" id="JBBHJZ010000001">
    <property type="protein sequence ID" value="MEJ5976343.1"/>
    <property type="molecule type" value="Genomic_DNA"/>
</dbReference>
<proteinExistence type="predicted"/>
<evidence type="ECO:0000313" key="4">
    <source>
        <dbReference type="Proteomes" id="UP001361239"/>
    </source>
</evidence>
<evidence type="ECO:0000313" key="3">
    <source>
        <dbReference type="EMBL" id="MEJ5976343.1"/>
    </source>
</evidence>
<dbReference type="InterPro" id="IPR036291">
    <property type="entry name" value="NAD(P)-bd_dom_sf"/>
</dbReference>